<sequence length="219" mass="23714">MQITLAIAMVAYVLAAIAQLMRASLVGDIKAGNVNIDDLESADTFVVTTGWIVLLATLVAGIVFITWFHRSRTNIAYFGLHKPDLGPGWSVGCWFVPILNLLFPAMIASDIWRGSEARRVTDATEQEADASPGFGRKQWILCWWGLLVFAVLLSRAAAWVVDDSTLDGVRTVDRMSAVASIVFAVAGLFAMIVVGKISAFQGERIAELEAPREGRSSGV</sequence>
<evidence type="ECO:0000259" key="2">
    <source>
        <dbReference type="Pfam" id="PF14219"/>
    </source>
</evidence>
<feature type="domain" description="DUF4328" evidence="2">
    <location>
        <begin position="34"/>
        <end position="198"/>
    </location>
</feature>
<protein>
    <submittedName>
        <fullName evidence="3">DUF4328 domain-containing protein</fullName>
    </submittedName>
</protein>
<accession>A0AA41U0G7</accession>
<gene>
    <name evidence="3" type="ORF">LZ495_14485</name>
</gene>
<keyword evidence="1" id="KW-0812">Transmembrane</keyword>
<evidence type="ECO:0000256" key="1">
    <source>
        <dbReference type="SAM" id="Phobius"/>
    </source>
</evidence>
<proteinExistence type="predicted"/>
<dbReference type="Pfam" id="PF14219">
    <property type="entry name" value="DUF4328"/>
    <property type="match status" value="1"/>
</dbReference>
<organism evidence="3 4">
    <name type="scientific">Yinghuangia soli</name>
    <dbReference type="NCBI Taxonomy" id="2908204"/>
    <lineage>
        <taxon>Bacteria</taxon>
        <taxon>Bacillati</taxon>
        <taxon>Actinomycetota</taxon>
        <taxon>Actinomycetes</taxon>
        <taxon>Kitasatosporales</taxon>
        <taxon>Streptomycetaceae</taxon>
        <taxon>Yinghuangia</taxon>
    </lineage>
</organism>
<keyword evidence="1" id="KW-0472">Membrane</keyword>
<keyword evidence="1" id="KW-1133">Transmembrane helix</keyword>
<dbReference type="EMBL" id="JAKFHA010000006">
    <property type="protein sequence ID" value="MCF2528420.1"/>
    <property type="molecule type" value="Genomic_DNA"/>
</dbReference>
<feature type="transmembrane region" description="Helical" evidence="1">
    <location>
        <begin position="6"/>
        <end position="25"/>
    </location>
</feature>
<feature type="transmembrane region" description="Helical" evidence="1">
    <location>
        <begin position="45"/>
        <end position="68"/>
    </location>
</feature>
<comment type="caution">
    <text evidence="3">The sequence shown here is derived from an EMBL/GenBank/DDBJ whole genome shotgun (WGS) entry which is preliminary data.</text>
</comment>
<feature type="transmembrane region" description="Helical" evidence="1">
    <location>
        <begin position="176"/>
        <end position="194"/>
    </location>
</feature>
<feature type="transmembrane region" description="Helical" evidence="1">
    <location>
        <begin position="88"/>
        <end position="109"/>
    </location>
</feature>
<feature type="transmembrane region" description="Helical" evidence="1">
    <location>
        <begin position="141"/>
        <end position="161"/>
    </location>
</feature>
<reference evidence="3" key="1">
    <citation type="submission" date="2022-01" db="EMBL/GenBank/DDBJ databases">
        <title>Genome-Based Taxonomic Classification of the Phylum Actinobacteria.</title>
        <authorList>
            <person name="Gao Y."/>
        </authorList>
    </citation>
    <scope>NUCLEOTIDE SEQUENCE</scope>
    <source>
        <strain evidence="3">KLBMP 8922</strain>
    </source>
</reference>
<name>A0AA41U0G7_9ACTN</name>
<keyword evidence="4" id="KW-1185">Reference proteome</keyword>
<dbReference type="AlphaFoldDB" id="A0AA41U0G7"/>
<dbReference type="InterPro" id="IPR025565">
    <property type="entry name" value="DUF4328"/>
</dbReference>
<evidence type="ECO:0000313" key="4">
    <source>
        <dbReference type="Proteomes" id="UP001165378"/>
    </source>
</evidence>
<dbReference type="RefSeq" id="WP_235052579.1">
    <property type="nucleotide sequence ID" value="NZ_JAKFHA010000006.1"/>
</dbReference>
<evidence type="ECO:0000313" key="3">
    <source>
        <dbReference type="EMBL" id="MCF2528420.1"/>
    </source>
</evidence>
<dbReference type="Proteomes" id="UP001165378">
    <property type="component" value="Unassembled WGS sequence"/>
</dbReference>